<organism evidence="1 2">
    <name type="scientific">Bacteroides uniformis</name>
    <dbReference type="NCBI Taxonomy" id="820"/>
    <lineage>
        <taxon>Bacteria</taxon>
        <taxon>Pseudomonadati</taxon>
        <taxon>Bacteroidota</taxon>
        <taxon>Bacteroidia</taxon>
        <taxon>Bacteroidales</taxon>
        <taxon>Bacteroidaceae</taxon>
        <taxon>Bacteroides</taxon>
    </lineage>
</organism>
<gene>
    <name evidence="1" type="ORF">ERS852510_02424</name>
</gene>
<dbReference type="Proteomes" id="UP000095766">
    <property type="component" value="Unassembled WGS sequence"/>
</dbReference>
<dbReference type="Gene3D" id="1.10.8.340">
    <property type="entry name" value="PG0816-like"/>
    <property type="match status" value="1"/>
</dbReference>
<evidence type="ECO:0000313" key="1">
    <source>
        <dbReference type="EMBL" id="CUP82457.1"/>
    </source>
</evidence>
<name>A0A174RF60_BACUN</name>
<dbReference type="SUPFAM" id="SSF140753">
    <property type="entry name" value="PG0816-like"/>
    <property type="match status" value="1"/>
</dbReference>
<protein>
    <submittedName>
        <fullName evidence="1">Domain of uncharacterized function (DUF1896)</fullName>
    </submittedName>
</protein>
<dbReference type="RefSeq" id="WP_057253402.1">
    <property type="nucleotide sequence ID" value="NZ_CZAO01000011.1"/>
</dbReference>
<dbReference type="Pfam" id="PF08989">
    <property type="entry name" value="DUF1896"/>
    <property type="match status" value="1"/>
</dbReference>
<proteinExistence type="predicted"/>
<evidence type="ECO:0000313" key="2">
    <source>
        <dbReference type="Proteomes" id="UP000095766"/>
    </source>
</evidence>
<dbReference type="EMBL" id="CZAO01000011">
    <property type="protein sequence ID" value="CUP82457.1"/>
    <property type="molecule type" value="Genomic_DNA"/>
</dbReference>
<accession>A0A174RF60</accession>
<dbReference type="AlphaFoldDB" id="A0A174RF60"/>
<dbReference type="InterPro" id="IPR036297">
    <property type="entry name" value="PG0816-like_sf"/>
</dbReference>
<sequence length="146" mass="16563">MNDKNKPAEFSYYGLYLLKYLKENHPDRASDTDFIEGRADYAADVYEQSRLQGYTPEGAQELAMAALLQDLHFSKYNTVIEVLWNEFADEIDPGTAPLFALTLQPALEEVFARYPLTDGFVYTPGYNELYTELTGAVAIYLDEHGV</sequence>
<dbReference type="Gene3D" id="1.10.8.330">
    <property type="entry name" value="PG0816-like"/>
    <property type="match status" value="1"/>
</dbReference>
<reference evidence="1 2" key="1">
    <citation type="submission" date="2015-09" db="EMBL/GenBank/DDBJ databases">
        <authorList>
            <consortium name="Pathogen Informatics"/>
        </authorList>
    </citation>
    <scope>NUCLEOTIDE SEQUENCE [LARGE SCALE GENOMIC DNA]</scope>
    <source>
        <strain evidence="1 2">2789STDY5834898</strain>
    </source>
</reference>
<dbReference type="InterPro" id="IPR015082">
    <property type="entry name" value="DUF1896"/>
</dbReference>